<comment type="caution">
    <text evidence="2">The sequence shown here is derived from an EMBL/GenBank/DDBJ whole genome shotgun (WGS) entry which is preliminary data.</text>
</comment>
<evidence type="ECO:0000256" key="1">
    <source>
        <dbReference type="SAM" id="MobiDB-lite"/>
    </source>
</evidence>
<feature type="region of interest" description="Disordered" evidence="1">
    <location>
        <begin position="1"/>
        <end position="101"/>
    </location>
</feature>
<sequence length="378" mass="41745">MFTKTPPVSSPPRRELSPGSPPDAIEMPASSSLNENREPDLTSVDESTPEYSKAAEAGDRESAEEMIIEEGNNDSLNCGAITREQQHAPSNSPASTIECNTDVPPEELYRTLQQVSLQLDGSSVPVSSGEHQGDHKEGEGKSSGPPPYDPLWDGSGKDTDPTFSNVIERDDWTLNIRTLRNMYKVGREKSIRSDMSNQSVMTRSLRDATCFSKFLISLRRRGVSNPYPTHTKLQIQHPNPNHAAVKDQFWFTGGCSSQKFACLGIYLLDVLSMSTVSILNDDDNPSFAIRSSKLEMFWASLGRHHQDLHGQCTAIRYQGCSTTWQDSPYKPTPPTDLSSPCVLGGYYGSIPHNSTARAQFFQGKLLPSESLISRLDEN</sequence>
<dbReference type="AlphaFoldDB" id="A0A2B7WFT4"/>
<feature type="compositionally biased region" description="Polar residues" evidence="1">
    <location>
        <begin position="120"/>
        <end position="130"/>
    </location>
</feature>
<protein>
    <submittedName>
        <fullName evidence="2">Uncharacterized protein</fullName>
    </submittedName>
</protein>
<evidence type="ECO:0000313" key="2">
    <source>
        <dbReference type="EMBL" id="PGG95595.1"/>
    </source>
</evidence>
<gene>
    <name evidence="2" type="ORF">AJ80_09934</name>
</gene>
<feature type="compositionally biased region" description="Polar residues" evidence="1">
    <location>
        <begin position="87"/>
        <end position="99"/>
    </location>
</feature>
<feature type="compositionally biased region" description="Basic and acidic residues" evidence="1">
    <location>
        <begin position="131"/>
        <end position="140"/>
    </location>
</feature>
<name>A0A2B7WFT4_POLH7</name>
<evidence type="ECO:0000313" key="3">
    <source>
        <dbReference type="Proteomes" id="UP000224634"/>
    </source>
</evidence>
<organism evidence="2 3">
    <name type="scientific">Polytolypa hystricis (strain UAMH7299)</name>
    <dbReference type="NCBI Taxonomy" id="1447883"/>
    <lineage>
        <taxon>Eukaryota</taxon>
        <taxon>Fungi</taxon>
        <taxon>Dikarya</taxon>
        <taxon>Ascomycota</taxon>
        <taxon>Pezizomycotina</taxon>
        <taxon>Eurotiomycetes</taxon>
        <taxon>Eurotiomycetidae</taxon>
        <taxon>Onygenales</taxon>
        <taxon>Onygenales incertae sedis</taxon>
        <taxon>Polytolypa</taxon>
    </lineage>
</organism>
<reference evidence="2 3" key="1">
    <citation type="submission" date="2017-10" db="EMBL/GenBank/DDBJ databases">
        <title>Comparative genomics in systemic dimorphic fungi from Ajellomycetaceae.</title>
        <authorList>
            <person name="Munoz J.F."/>
            <person name="Mcewen J.G."/>
            <person name="Clay O.K."/>
            <person name="Cuomo C.A."/>
        </authorList>
    </citation>
    <scope>NUCLEOTIDE SEQUENCE [LARGE SCALE GENOMIC DNA]</scope>
    <source>
        <strain evidence="2 3">UAMH7299</strain>
    </source>
</reference>
<feature type="region of interest" description="Disordered" evidence="1">
    <location>
        <begin position="120"/>
        <end position="164"/>
    </location>
</feature>
<keyword evidence="3" id="KW-1185">Reference proteome</keyword>
<dbReference type="EMBL" id="PDNA01000419">
    <property type="protein sequence ID" value="PGG95595.1"/>
    <property type="molecule type" value="Genomic_DNA"/>
</dbReference>
<proteinExistence type="predicted"/>
<accession>A0A2B7WFT4</accession>
<dbReference type="Proteomes" id="UP000224634">
    <property type="component" value="Unassembled WGS sequence"/>
</dbReference>